<dbReference type="AlphaFoldDB" id="A0A0F8VY01"/>
<organism evidence="1">
    <name type="scientific">marine sediment metagenome</name>
    <dbReference type="NCBI Taxonomy" id="412755"/>
    <lineage>
        <taxon>unclassified sequences</taxon>
        <taxon>metagenomes</taxon>
        <taxon>ecological metagenomes</taxon>
    </lineage>
</organism>
<proteinExistence type="predicted"/>
<feature type="non-terminal residue" evidence="1">
    <location>
        <position position="103"/>
    </location>
</feature>
<name>A0A0F8VY01_9ZZZZ</name>
<accession>A0A0F8VY01</accession>
<comment type="caution">
    <text evidence="1">The sequence shown here is derived from an EMBL/GenBank/DDBJ whole genome shotgun (WGS) entry which is preliminary data.</text>
</comment>
<gene>
    <name evidence="1" type="ORF">LCGC14_3137200</name>
</gene>
<protein>
    <submittedName>
        <fullName evidence="1">Uncharacterized protein</fullName>
    </submittedName>
</protein>
<evidence type="ECO:0000313" key="1">
    <source>
        <dbReference type="EMBL" id="KKK49227.1"/>
    </source>
</evidence>
<dbReference type="EMBL" id="LAZR01068656">
    <property type="protein sequence ID" value="KKK49227.1"/>
    <property type="molecule type" value="Genomic_DNA"/>
</dbReference>
<sequence length="103" mass="11066">MAKDENIGKIGSPVNDFVNSFLEGLENGLTGKGYVTCPENQAHATMKLNAVATIETGGKGQAKILGLGGEIHTSNSDTNLQEMTVFIKKQTDADKEEEKVRLE</sequence>
<reference evidence="1" key="1">
    <citation type="journal article" date="2015" name="Nature">
        <title>Complex archaea that bridge the gap between prokaryotes and eukaryotes.</title>
        <authorList>
            <person name="Spang A."/>
            <person name="Saw J.H."/>
            <person name="Jorgensen S.L."/>
            <person name="Zaremba-Niedzwiedzka K."/>
            <person name="Martijn J."/>
            <person name="Lind A.E."/>
            <person name="van Eijk R."/>
            <person name="Schleper C."/>
            <person name="Guy L."/>
            <person name="Ettema T.J."/>
        </authorList>
    </citation>
    <scope>NUCLEOTIDE SEQUENCE</scope>
</reference>